<evidence type="ECO:0000313" key="15">
    <source>
        <dbReference type="Proteomes" id="UP000030125"/>
    </source>
</evidence>
<comment type="function">
    <text evidence="10">Confers DNA tethering and processivity to DNA polymerases and other proteins. Acts as a clamp, forming a ring around DNA (a reaction catalyzed by the clamp-loading complex) which diffuses in an ATP-independent manner freely and bidirectionally along dsDNA. Initially characterized for its ability to contact the catalytic subunit of DNA polymerase III (Pol III), a complex, multichain enzyme responsible for most of the replicative synthesis in bacteria; Pol III exhibits 3'-5' exonuclease proofreading activity. The beta chain is required for initiation of replication as well as for processivity of DNA replication.</text>
</comment>
<evidence type="ECO:0000256" key="7">
    <source>
        <dbReference type="ARBA" id="ARBA00022705"/>
    </source>
</evidence>
<dbReference type="GO" id="GO:0006271">
    <property type="term" value="P:DNA strand elongation involved in DNA replication"/>
    <property type="evidence" value="ECO:0007669"/>
    <property type="project" value="TreeGrafter"/>
</dbReference>
<keyword evidence="15" id="KW-1185">Reference proteome</keyword>
<comment type="caution">
    <text evidence="14">The sequence shown here is derived from an EMBL/GenBank/DDBJ whole genome shotgun (WGS) entry which is preliminary data.</text>
</comment>
<gene>
    <name evidence="14" type="ORF">HQ35_01210</name>
</gene>
<dbReference type="InterPro" id="IPR001001">
    <property type="entry name" value="DNA_polIII_beta"/>
</dbReference>
<dbReference type="PANTHER" id="PTHR30478">
    <property type="entry name" value="DNA POLYMERASE III SUBUNIT BETA"/>
    <property type="match status" value="1"/>
</dbReference>
<dbReference type="Pfam" id="PF00712">
    <property type="entry name" value="DNA_pol3_beta"/>
    <property type="match status" value="1"/>
</dbReference>
<keyword evidence="6 10" id="KW-0548">Nucleotidyltransferase</keyword>
<dbReference type="InterPro" id="IPR046938">
    <property type="entry name" value="DNA_clamp_sf"/>
</dbReference>
<accession>A0A0A2EZ61</accession>
<dbReference type="PIRSF" id="PIRSF000804">
    <property type="entry name" value="DNA_pol_III_b"/>
    <property type="match status" value="1"/>
</dbReference>
<comment type="subcellular location">
    <subcellularLocation>
        <location evidence="1 10">Cytoplasm</location>
    </subcellularLocation>
</comment>
<dbReference type="RefSeq" id="WP_036850241.1">
    <property type="nucleotide sequence ID" value="NZ_JQJD01000004.1"/>
</dbReference>
<dbReference type="SMART" id="SM00480">
    <property type="entry name" value="POL3Bc"/>
    <property type="match status" value="1"/>
</dbReference>
<evidence type="ECO:0000259" key="13">
    <source>
        <dbReference type="Pfam" id="PF02768"/>
    </source>
</evidence>
<keyword evidence="4 10" id="KW-0963">Cytoplasm</keyword>
<evidence type="ECO:0000256" key="6">
    <source>
        <dbReference type="ARBA" id="ARBA00022695"/>
    </source>
</evidence>
<evidence type="ECO:0000259" key="12">
    <source>
        <dbReference type="Pfam" id="PF02767"/>
    </source>
</evidence>
<dbReference type="STRING" id="36874.HQ34_01580"/>
<dbReference type="NCBIfam" id="TIGR00663">
    <property type="entry name" value="dnan"/>
    <property type="match status" value="1"/>
</dbReference>
<dbReference type="Pfam" id="PF02767">
    <property type="entry name" value="DNA_pol3_beta_2"/>
    <property type="match status" value="1"/>
</dbReference>
<evidence type="ECO:0000313" key="14">
    <source>
        <dbReference type="EMBL" id="KGN82967.1"/>
    </source>
</evidence>
<dbReference type="GO" id="GO:0009360">
    <property type="term" value="C:DNA polymerase III complex"/>
    <property type="evidence" value="ECO:0007669"/>
    <property type="project" value="InterPro"/>
</dbReference>
<keyword evidence="9" id="KW-0238">DNA-binding</keyword>
<comment type="subunit">
    <text evidence="10">Forms a ring-shaped head-to-tail homodimer around DNA.</text>
</comment>
<dbReference type="AlphaFoldDB" id="A0A0A2EZ61"/>
<name>A0A0A2EZ61_PORCN</name>
<feature type="domain" description="DNA polymerase III beta sliding clamp C-terminal" evidence="13">
    <location>
        <begin position="251"/>
        <end position="371"/>
    </location>
</feature>
<dbReference type="eggNOG" id="COG0592">
    <property type="taxonomic scope" value="Bacteria"/>
</dbReference>
<evidence type="ECO:0000256" key="1">
    <source>
        <dbReference type="ARBA" id="ARBA00004496"/>
    </source>
</evidence>
<organism evidence="14 15">
    <name type="scientific">Porphyromonas cangingivalis</name>
    <dbReference type="NCBI Taxonomy" id="36874"/>
    <lineage>
        <taxon>Bacteria</taxon>
        <taxon>Pseudomonadati</taxon>
        <taxon>Bacteroidota</taxon>
        <taxon>Bacteroidia</taxon>
        <taxon>Bacteroidales</taxon>
        <taxon>Porphyromonadaceae</taxon>
        <taxon>Porphyromonas</taxon>
    </lineage>
</organism>
<evidence type="ECO:0000256" key="2">
    <source>
        <dbReference type="ARBA" id="ARBA00010752"/>
    </source>
</evidence>
<dbReference type="InterPro" id="IPR022634">
    <property type="entry name" value="DNA_polIII_beta_N"/>
</dbReference>
<keyword evidence="7 10" id="KW-0235">DNA replication</keyword>
<evidence type="ECO:0000256" key="10">
    <source>
        <dbReference type="PIRNR" id="PIRNR000804"/>
    </source>
</evidence>
<evidence type="ECO:0000256" key="4">
    <source>
        <dbReference type="ARBA" id="ARBA00022490"/>
    </source>
</evidence>
<evidence type="ECO:0000256" key="9">
    <source>
        <dbReference type="ARBA" id="ARBA00023125"/>
    </source>
</evidence>
<comment type="similarity">
    <text evidence="2 10">Belongs to the beta sliding clamp family.</text>
</comment>
<dbReference type="InterPro" id="IPR022635">
    <property type="entry name" value="DNA_polIII_beta_C"/>
</dbReference>
<dbReference type="PANTHER" id="PTHR30478:SF0">
    <property type="entry name" value="BETA SLIDING CLAMP"/>
    <property type="match status" value="1"/>
</dbReference>
<dbReference type="CDD" id="cd00140">
    <property type="entry name" value="beta_clamp"/>
    <property type="match status" value="1"/>
</dbReference>
<evidence type="ECO:0000256" key="3">
    <source>
        <dbReference type="ARBA" id="ARBA00021035"/>
    </source>
</evidence>
<dbReference type="GO" id="GO:0005737">
    <property type="term" value="C:cytoplasm"/>
    <property type="evidence" value="ECO:0007669"/>
    <property type="project" value="UniProtKB-SubCell"/>
</dbReference>
<evidence type="ECO:0000256" key="8">
    <source>
        <dbReference type="ARBA" id="ARBA00022932"/>
    </source>
</evidence>
<proteinExistence type="inferred from homology"/>
<dbReference type="Gene3D" id="3.70.10.10">
    <property type="match status" value="1"/>
</dbReference>
<feature type="domain" description="DNA polymerase III beta sliding clamp N-terminal" evidence="11">
    <location>
        <begin position="1"/>
        <end position="121"/>
    </location>
</feature>
<protein>
    <recommendedName>
        <fullName evidence="3 10">Beta sliding clamp</fullName>
    </recommendedName>
</protein>
<dbReference type="GO" id="GO:0003887">
    <property type="term" value="F:DNA-directed DNA polymerase activity"/>
    <property type="evidence" value="ECO:0007669"/>
    <property type="project" value="UniProtKB-UniRule"/>
</dbReference>
<keyword evidence="8 10" id="KW-0239">DNA-directed DNA polymerase</keyword>
<dbReference type="InterPro" id="IPR022637">
    <property type="entry name" value="DNA_polIII_beta_cen"/>
</dbReference>
<feature type="domain" description="DNA polymerase III beta sliding clamp central" evidence="12">
    <location>
        <begin position="133"/>
        <end position="247"/>
    </location>
</feature>
<dbReference type="OrthoDB" id="8421503at2"/>
<dbReference type="GO" id="GO:0003677">
    <property type="term" value="F:DNA binding"/>
    <property type="evidence" value="ECO:0007669"/>
    <property type="project" value="UniProtKB-UniRule"/>
</dbReference>
<dbReference type="Pfam" id="PF02768">
    <property type="entry name" value="DNA_pol3_beta_3"/>
    <property type="match status" value="1"/>
</dbReference>
<reference evidence="14 15" key="1">
    <citation type="submission" date="2014-08" db="EMBL/GenBank/DDBJ databases">
        <title>Porphyromonas cangingivalis strain:COT-109_OH1386 Genome sequencing.</title>
        <authorList>
            <person name="Wallis C."/>
            <person name="Deusch O."/>
            <person name="O'Flynn C."/>
            <person name="Davis I."/>
            <person name="Jospin G."/>
            <person name="Darling A.E."/>
            <person name="Coil D.A."/>
            <person name="Alexiev A."/>
            <person name="Horsfall A."/>
            <person name="Kirkwood N."/>
            <person name="Harris S."/>
            <person name="Eisen J.A."/>
        </authorList>
    </citation>
    <scope>NUCLEOTIDE SEQUENCE [LARGE SCALE GENOMIC DNA]</scope>
    <source>
        <strain evidence="15">COT-109 OH1386</strain>
    </source>
</reference>
<evidence type="ECO:0000259" key="11">
    <source>
        <dbReference type="Pfam" id="PF00712"/>
    </source>
</evidence>
<evidence type="ECO:0000256" key="5">
    <source>
        <dbReference type="ARBA" id="ARBA00022679"/>
    </source>
</evidence>
<dbReference type="EMBL" id="JQJD01000004">
    <property type="protein sequence ID" value="KGN82967.1"/>
    <property type="molecule type" value="Genomic_DNA"/>
</dbReference>
<keyword evidence="5 10" id="KW-0808">Transferase</keyword>
<dbReference type="Gene3D" id="3.10.150.10">
    <property type="entry name" value="DNA Polymerase III, subunit A, domain 2"/>
    <property type="match status" value="1"/>
</dbReference>
<dbReference type="SUPFAM" id="SSF55979">
    <property type="entry name" value="DNA clamp"/>
    <property type="match status" value="3"/>
</dbReference>
<sequence>MKFRISSDSLYAHLLQISKVIVQKNSVPILDSVLFELKGEQLVLTASDGETRLVTRLDVEDTDGGQMSLAIKNKMLLDPLKEIPGQTISMTVDEETMLVKVDYQNGTFSFKAQSGETYPAVAELKEEPVTISIPQNVFLAGIGYTINATSPEDARPITTGIHFDVKPEHITFVGTDGFLLSLYKNTNVKLGLDTTFTFQKKPALLLRGLLAKDETAPLDLKIYGTHAVIKTENVDMVCRLIEGKYPNYLAVIPKFNQNEIIADRVQFLSALRRVSMFTNQAFNLISFDISAERLHLKGNDMDFSTAAEEQVPISYTGTPQSVSFRSTQLMEILGYLNSEKISFKLGDKATPGLLSPFEVEDGEEITSLVMPLMS</sequence>
<dbReference type="Proteomes" id="UP000030125">
    <property type="component" value="Unassembled WGS sequence"/>
</dbReference>
<dbReference type="GO" id="GO:0008408">
    <property type="term" value="F:3'-5' exonuclease activity"/>
    <property type="evidence" value="ECO:0007669"/>
    <property type="project" value="InterPro"/>
</dbReference>